<comment type="caution">
    <text evidence="1">The sequence shown here is derived from an EMBL/GenBank/DDBJ whole genome shotgun (WGS) entry which is preliminary data.</text>
</comment>
<keyword evidence="2" id="KW-1185">Reference proteome</keyword>
<dbReference type="Pfam" id="PF18320">
    <property type="entry name" value="Csc2"/>
    <property type="match status" value="1"/>
</dbReference>
<dbReference type="Proteomes" id="UP000322530">
    <property type="component" value="Unassembled WGS sequence"/>
</dbReference>
<accession>A0A5A5TG23</accession>
<protein>
    <recommendedName>
        <fullName evidence="3">Type I-D CRISPR-associated protein Cas7/Csc2</fullName>
    </recommendedName>
</protein>
<dbReference type="InterPro" id="IPR017574">
    <property type="entry name" value="CRISPR-assoc_prot_Cas7/Csc2"/>
</dbReference>
<reference evidence="1 2" key="1">
    <citation type="submission" date="2019-01" db="EMBL/GenBank/DDBJ databases">
        <title>Draft genome sequence of Dictyobacter sp. Uno17.</title>
        <authorList>
            <person name="Wang C.M."/>
            <person name="Zheng Y."/>
            <person name="Sakai Y."/>
            <person name="Abe K."/>
            <person name="Yokota A."/>
            <person name="Yabe S."/>
        </authorList>
    </citation>
    <scope>NUCLEOTIDE SEQUENCE [LARGE SCALE GENOMIC DNA]</scope>
    <source>
        <strain evidence="1 2">Uno17</strain>
    </source>
</reference>
<gene>
    <name evidence="1" type="ORF">KDI_37720</name>
</gene>
<evidence type="ECO:0008006" key="3">
    <source>
        <dbReference type="Google" id="ProtNLM"/>
    </source>
</evidence>
<dbReference type="RefSeq" id="WP_149403102.1">
    <property type="nucleotide sequence ID" value="NZ_BIXY01000063.1"/>
</dbReference>
<dbReference type="OrthoDB" id="9779926at2"/>
<evidence type="ECO:0000313" key="1">
    <source>
        <dbReference type="EMBL" id="GCF10208.1"/>
    </source>
</evidence>
<dbReference type="NCBIfam" id="TIGR03157">
    <property type="entry name" value="cas_Csc2"/>
    <property type="match status" value="1"/>
</dbReference>
<sequence length="338" mass="37706">MNITEQLPALNAYRQYLQPHYQRFPSGRYANLLVVRKTLSETIFRTEGSGEGLSKELVTAGMQASNRHAIRRVVISKRKQTAVERRVGRELLREHELLKTVMVNKTPQLCALNTNAPCGKCIDCMLYGYAVGGGGAQKSRVMTDDAYSIGPVAQITSKRTFNATFDNGTMRNPLTNEASTSINEDEYVLPETHFLDIETLKDVTLGELQYVIGNIARSSRYGAISSRLGRVRNTLAAIIFSDTEIFSNLELTQSVYDTLKGERKELDFPLSDADLEQAVRDSTSALLARVVGREPIVVDGEPLQRILNETIALYRKPEDVKGFLQEIEQSYSSGMEAK</sequence>
<dbReference type="EMBL" id="BIXY01000063">
    <property type="protein sequence ID" value="GCF10208.1"/>
    <property type="molecule type" value="Genomic_DNA"/>
</dbReference>
<dbReference type="AlphaFoldDB" id="A0A5A5TG23"/>
<name>A0A5A5TG23_9CHLR</name>
<proteinExistence type="predicted"/>
<organism evidence="1 2">
    <name type="scientific">Dictyobacter arantiisoli</name>
    <dbReference type="NCBI Taxonomy" id="2014874"/>
    <lineage>
        <taxon>Bacteria</taxon>
        <taxon>Bacillati</taxon>
        <taxon>Chloroflexota</taxon>
        <taxon>Ktedonobacteria</taxon>
        <taxon>Ktedonobacterales</taxon>
        <taxon>Dictyobacteraceae</taxon>
        <taxon>Dictyobacter</taxon>
    </lineage>
</organism>
<evidence type="ECO:0000313" key="2">
    <source>
        <dbReference type="Proteomes" id="UP000322530"/>
    </source>
</evidence>